<dbReference type="SMART" id="SM00827">
    <property type="entry name" value="PKS_AT"/>
    <property type="match status" value="1"/>
</dbReference>
<evidence type="ECO:0000256" key="3">
    <source>
        <dbReference type="ARBA" id="ARBA00022603"/>
    </source>
</evidence>
<dbReference type="InterPro" id="IPR001227">
    <property type="entry name" value="Ac_transferase_dom_sf"/>
</dbReference>
<gene>
    <name evidence="10" type="ORF">MHUMG1_10616</name>
</gene>
<dbReference type="Pfam" id="PF21089">
    <property type="entry name" value="PKS_DH_N"/>
    <property type="match status" value="1"/>
</dbReference>
<dbReference type="SMART" id="SM00825">
    <property type="entry name" value="PKS_KS"/>
    <property type="match status" value="1"/>
</dbReference>
<dbReference type="GO" id="GO:0044550">
    <property type="term" value="P:secondary metabolite biosynthetic process"/>
    <property type="evidence" value="ECO:0007669"/>
    <property type="project" value="TreeGrafter"/>
</dbReference>
<dbReference type="Pfam" id="PF14765">
    <property type="entry name" value="PS-DH"/>
    <property type="match status" value="1"/>
</dbReference>
<dbReference type="Gene3D" id="3.40.50.150">
    <property type="entry name" value="Vaccinia Virus protein VP39"/>
    <property type="match status" value="1"/>
</dbReference>
<dbReference type="Pfam" id="PF16197">
    <property type="entry name" value="KAsynt_C_assoc"/>
    <property type="match status" value="1"/>
</dbReference>
<dbReference type="Gene3D" id="3.40.47.10">
    <property type="match status" value="1"/>
</dbReference>
<dbReference type="Pfam" id="PF02801">
    <property type="entry name" value="Ketoacyl-synt_C"/>
    <property type="match status" value="1"/>
</dbReference>
<dbReference type="InterPro" id="IPR029063">
    <property type="entry name" value="SAM-dependent_MTases_sf"/>
</dbReference>
<dbReference type="SUPFAM" id="SSF53901">
    <property type="entry name" value="Thiolase-like"/>
    <property type="match status" value="1"/>
</dbReference>
<name>A0A9P8S2X6_9HYPO</name>
<dbReference type="InterPro" id="IPR032821">
    <property type="entry name" value="PKS_assoc"/>
</dbReference>
<dbReference type="Gene3D" id="3.40.366.10">
    <property type="entry name" value="Malonyl-Coenzyme A Acyl Carrier Protein, domain 2"/>
    <property type="match status" value="1"/>
</dbReference>
<dbReference type="Pfam" id="PF00698">
    <property type="entry name" value="Acyl_transf_1"/>
    <property type="match status" value="1"/>
</dbReference>
<dbReference type="Pfam" id="PF08242">
    <property type="entry name" value="Methyltransf_12"/>
    <property type="match status" value="1"/>
</dbReference>
<feature type="region of interest" description="Disordered" evidence="7">
    <location>
        <begin position="466"/>
        <end position="496"/>
    </location>
</feature>
<accession>A0A9P8S2X6</accession>
<keyword evidence="11" id="KW-1185">Reference proteome</keyword>
<keyword evidence="3" id="KW-0489">Methyltransferase</keyword>
<dbReference type="InterPro" id="IPR050091">
    <property type="entry name" value="PKS_NRPS_Biosynth_Enz"/>
</dbReference>
<dbReference type="SUPFAM" id="SSF55048">
    <property type="entry name" value="Probable ACP-binding domain of malonyl-CoA ACP transacylase"/>
    <property type="match status" value="1"/>
</dbReference>
<evidence type="ECO:0000256" key="6">
    <source>
        <dbReference type="PROSITE-ProRule" id="PRU01363"/>
    </source>
</evidence>
<feature type="active site" description="Proton acceptor; for dehydratase activity" evidence="6">
    <location>
        <position position="971"/>
    </location>
</feature>
<dbReference type="GO" id="GO:0004312">
    <property type="term" value="F:fatty acid synthase activity"/>
    <property type="evidence" value="ECO:0007669"/>
    <property type="project" value="TreeGrafter"/>
</dbReference>
<feature type="region of interest" description="N-terminal hotdog fold" evidence="6">
    <location>
        <begin position="939"/>
        <end position="1067"/>
    </location>
</feature>
<dbReference type="SUPFAM" id="SSF52151">
    <property type="entry name" value="FabD/lysophospholipase-like"/>
    <property type="match status" value="1"/>
</dbReference>
<dbReference type="InterPro" id="IPR014030">
    <property type="entry name" value="Ketoacyl_synth_N"/>
</dbReference>
<evidence type="ECO:0000313" key="10">
    <source>
        <dbReference type="EMBL" id="KAH0591649.1"/>
    </source>
</evidence>
<dbReference type="PANTHER" id="PTHR43775:SF49">
    <property type="entry name" value="SYNTHASE, PUTATIVE (JCVI)-RELATED"/>
    <property type="match status" value="1"/>
</dbReference>
<dbReference type="Pfam" id="PF22621">
    <property type="entry name" value="CurL-like_PKS_C"/>
    <property type="match status" value="1"/>
</dbReference>
<dbReference type="CDD" id="cd00833">
    <property type="entry name" value="PKS"/>
    <property type="match status" value="1"/>
</dbReference>
<dbReference type="EMBL" id="JACEFI010000062">
    <property type="protein sequence ID" value="KAH0591649.1"/>
    <property type="molecule type" value="Genomic_DNA"/>
</dbReference>
<evidence type="ECO:0000256" key="1">
    <source>
        <dbReference type="ARBA" id="ARBA00022450"/>
    </source>
</evidence>
<dbReference type="InterPro" id="IPR014043">
    <property type="entry name" value="Acyl_transferase_dom"/>
</dbReference>
<keyword evidence="1" id="KW-0596">Phosphopantetheine</keyword>
<dbReference type="InterPro" id="IPR020807">
    <property type="entry name" value="PKS_DH"/>
</dbReference>
<organism evidence="10 11">
    <name type="scientific">Metarhizium humberi</name>
    <dbReference type="NCBI Taxonomy" id="2596975"/>
    <lineage>
        <taxon>Eukaryota</taxon>
        <taxon>Fungi</taxon>
        <taxon>Dikarya</taxon>
        <taxon>Ascomycota</taxon>
        <taxon>Pezizomycotina</taxon>
        <taxon>Sordariomycetes</taxon>
        <taxon>Hypocreomycetidae</taxon>
        <taxon>Hypocreales</taxon>
        <taxon>Clavicipitaceae</taxon>
        <taxon>Metarhizium</taxon>
    </lineage>
</organism>
<dbReference type="Gene3D" id="3.30.70.3290">
    <property type="match status" value="1"/>
</dbReference>
<dbReference type="InterPro" id="IPR016036">
    <property type="entry name" value="Malonyl_transacylase_ACP-bd"/>
</dbReference>
<feature type="region of interest" description="C-terminal hotdog fold" evidence="6">
    <location>
        <begin position="1077"/>
        <end position="1224"/>
    </location>
</feature>
<feature type="compositionally biased region" description="Polar residues" evidence="7">
    <location>
        <begin position="481"/>
        <end position="496"/>
    </location>
</feature>
<evidence type="ECO:0000256" key="2">
    <source>
        <dbReference type="ARBA" id="ARBA00022553"/>
    </source>
</evidence>
<dbReference type="Pfam" id="PF00109">
    <property type="entry name" value="ketoacyl-synt"/>
    <property type="match status" value="1"/>
</dbReference>
<dbReference type="InterPro" id="IPR016039">
    <property type="entry name" value="Thiolase-like"/>
</dbReference>
<dbReference type="InterPro" id="IPR014031">
    <property type="entry name" value="Ketoacyl_synth_C"/>
</dbReference>
<dbReference type="Gene3D" id="3.10.129.110">
    <property type="entry name" value="Polyketide synthase dehydratase"/>
    <property type="match status" value="1"/>
</dbReference>
<dbReference type="GO" id="GO:0032259">
    <property type="term" value="P:methylation"/>
    <property type="evidence" value="ECO:0007669"/>
    <property type="project" value="UniProtKB-KW"/>
</dbReference>
<keyword evidence="5" id="KW-0511">Multifunctional enzyme</keyword>
<feature type="active site" description="Proton donor; for dehydratase activity" evidence="6">
    <location>
        <position position="1139"/>
    </location>
</feature>
<feature type="domain" description="PKS/mFAS DH" evidence="9">
    <location>
        <begin position="939"/>
        <end position="1224"/>
    </location>
</feature>
<dbReference type="CDD" id="cd02440">
    <property type="entry name" value="AdoMet_MTases"/>
    <property type="match status" value="1"/>
</dbReference>
<dbReference type="InterPro" id="IPR049551">
    <property type="entry name" value="PKS_DH_C"/>
</dbReference>
<sequence length="1628" mass="177732">MATVRDAPPPLAIVGMGLRLPGGISTPEGFWKFLVNKQDGRCRVPTDRYNVEAFHGDEAKGQPVASDHGYFLQDVNIKQFDASFFSMNKAEVELLDPQQRLLLEVVWECMENAGQTNWRGTDIGCFVGAFGEDWNNMSIMDTQASGLFRISGSGDFTLSNRVSYEYDLKGPSMTIRTACSSTLICLHEAAQALYNGDCSAAIVAGSSIIITPTMTLSMSEQGVLSPTGSCKTFDADADGYARGEAINAILVKRLDDAVRDNDPIRAVIRSTAVNCDGKTPGISYPSAESHEMMIRKAYERAGIDMISQTPFVECHGTGTQIGDPLETTAIANVFGGDHGTYIGSVKPNVGHAEGASGISSLIKVVLALENNVIPPNINFSRWNPKIPFDRANLMVPVEPIPWPKDRAARASVNSFGIGGANAHVIIDSAASFGLPRTAPPKAVNGHVNAAVDMLVKAQDGHSNRCPNGHKNGLATGDANGHANSHSNETRNTSPRLLPLSANSAESLRKRCQALQGYMQSRPESVNSVAHTLGTRREYLLHRTFAVTKGDDEPLEFENPQKAHTKTPDIAFVFTGQGAQWAAMGKDLVENSPSFLGDIREMDRILRNLDEPPSWTLEGVLRCEEGEISKAEFSQPLCTAVQVGLVNFLAKCGIKPSAVVGHSSGEIGGAYASGALTIAEAIVAAFYRGQTAKSQTCRKGAMAAIGLGPEEVALFLVEGALVACENSSRSVTISGDQLAVDKTVEAIKAHDPLIFARKLHVDMAYHSSHMKELGEVYESLLEKHLTPKPATIPFYSSVMGCLATQKLVFGPAYWRSNLESPVLFSAAVQALLDHLQQEPVFLEVGPHSALQGPLRQIFQDSGKKMPTYVPTLLRDKDSFVSLLSSIGHLYTHGLPIDFSAANPAAPILTNLPNYPWDRNTEFWNESRVSEAWRLKKHPHHELLGSRLLESSDAEPSWRNRMRCADVSWLRDHKVNNDIVFPCVGYIAALGEAIRQTTGSVDFTLRNVVIKAAMVLQEMEIVETITTMKPTRLTDTADSTWYDFSIMSYNGSAWIKHCVAQGRAGQERVPCGKHMVKHPRRVDENIWYDRMARLGLNYGPRFQGMKEISAHTKDTKATAAIKNDQPSSSGTKYPVHPATLDCCLQLFTVAMTRGIARGLETLALPVSIGSIYVNPCGSAKLVAEAIARVSPKGSITGDVTAMTDANEIAISLEHGTFNSLEGGDEQDRMDSVATARLEWRPDVDFLNPGALMRRTGIRRKGRVLLEHATAICILQTLDALEPLENPSGYLSKHVAWLQREKGRMLQGEWKQFAPEAKKWASMDTKKLEPIMDSVLAELDALGDVDAKGVARMSRRISTRQNVEDVFVKKLNPLQLLLEDNGLVSMYNVFRGVVDTDDLFSLCAHAQPTLRVLEIGGGTGGTTSDILKALVSKEGTRMYSQYMFTDISSGFFAAAQERFKDYSGIAYQALDITKDPAEQGFQLGTYDLVVASNVLHATPSLRQTLQHVRSLLRPGGRLFLHELAQPLALRTVHFITGVLPGWWVGDNDNRADEPIISVERWHEELAQAGFSGTDAVLLDDEPPYLTRQAFGISRRIPGGEGRSAVDARVGAESRGARYPLLNTAWTLWPAT</sequence>
<dbReference type="InterPro" id="IPR042104">
    <property type="entry name" value="PKS_dehydratase_sf"/>
</dbReference>
<dbReference type="PANTHER" id="PTHR43775">
    <property type="entry name" value="FATTY ACID SYNTHASE"/>
    <property type="match status" value="1"/>
</dbReference>
<dbReference type="SMART" id="SM00826">
    <property type="entry name" value="PKS_DH"/>
    <property type="match status" value="1"/>
</dbReference>
<dbReference type="InterPro" id="IPR049900">
    <property type="entry name" value="PKS_mFAS_DH"/>
</dbReference>
<dbReference type="GO" id="GO:0006633">
    <property type="term" value="P:fatty acid biosynthetic process"/>
    <property type="evidence" value="ECO:0007669"/>
    <property type="project" value="TreeGrafter"/>
</dbReference>
<dbReference type="Proteomes" id="UP000764110">
    <property type="component" value="Unassembled WGS sequence"/>
</dbReference>
<feature type="domain" description="Ketosynthase family 3 (KS3)" evidence="8">
    <location>
        <begin position="8"/>
        <end position="428"/>
    </location>
</feature>
<evidence type="ECO:0000256" key="7">
    <source>
        <dbReference type="SAM" id="MobiDB-lite"/>
    </source>
</evidence>
<dbReference type="InterPro" id="IPR020841">
    <property type="entry name" value="PKS_Beta-ketoAc_synthase_dom"/>
</dbReference>
<dbReference type="PROSITE" id="PS52004">
    <property type="entry name" value="KS3_2"/>
    <property type="match status" value="1"/>
</dbReference>
<dbReference type="InterPro" id="IPR049552">
    <property type="entry name" value="PKS_DH_N"/>
</dbReference>
<dbReference type="InterPro" id="IPR013217">
    <property type="entry name" value="Methyltransf_12"/>
</dbReference>
<evidence type="ECO:0000259" key="9">
    <source>
        <dbReference type="PROSITE" id="PS52019"/>
    </source>
</evidence>
<comment type="caution">
    <text evidence="10">The sequence shown here is derived from an EMBL/GenBank/DDBJ whole genome shotgun (WGS) entry which is preliminary data.</text>
</comment>
<evidence type="ECO:0000313" key="11">
    <source>
        <dbReference type="Proteomes" id="UP000764110"/>
    </source>
</evidence>
<evidence type="ECO:0000259" key="8">
    <source>
        <dbReference type="PROSITE" id="PS52004"/>
    </source>
</evidence>
<dbReference type="SUPFAM" id="SSF53335">
    <property type="entry name" value="S-adenosyl-L-methionine-dependent methyltransferases"/>
    <property type="match status" value="1"/>
</dbReference>
<dbReference type="PROSITE" id="PS52019">
    <property type="entry name" value="PKS_MFAS_DH"/>
    <property type="match status" value="1"/>
</dbReference>
<evidence type="ECO:0000256" key="4">
    <source>
        <dbReference type="ARBA" id="ARBA00022679"/>
    </source>
</evidence>
<dbReference type="GO" id="GO:0008168">
    <property type="term" value="F:methyltransferase activity"/>
    <property type="evidence" value="ECO:0007669"/>
    <property type="project" value="UniProtKB-KW"/>
</dbReference>
<proteinExistence type="predicted"/>
<reference evidence="10 11" key="1">
    <citation type="submission" date="2020-07" db="EMBL/GenBank/DDBJ databases">
        <title>Metarhizium humberi genome.</title>
        <authorList>
            <person name="Lysoe E."/>
        </authorList>
    </citation>
    <scope>NUCLEOTIDE SEQUENCE [LARGE SCALE GENOMIC DNA]</scope>
    <source>
        <strain evidence="10 11">ESALQ1638</strain>
    </source>
</reference>
<protein>
    <submittedName>
        <fullName evidence="10">Polyketide synthase</fullName>
    </submittedName>
</protein>
<keyword evidence="2" id="KW-0597">Phosphoprotein</keyword>
<dbReference type="InterPro" id="IPR016035">
    <property type="entry name" value="Acyl_Trfase/lysoPLipase"/>
</dbReference>
<keyword evidence="4" id="KW-0808">Transferase</keyword>
<evidence type="ECO:0000256" key="5">
    <source>
        <dbReference type="ARBA" id="ARBA00023268"/>
    </source>
</evidence>